<dbReference type="PIRSF" id="PIRSF036389">
    <property type="entry name" value="IOR_B"/>
    <property type="match status" value="1"/>
</dbReference>
<dbReference type="InterPro" id="IPR052516">
    <property type="entry name" value="N-heterocyclic_Hydroxylase"/>
</dbReference>
<protein>
    <submittedName>
        <fullName evidence="3">Xanthine dehydrogenase family protein molybdopterin-binding subunit</fullName>
    </submittedName>
</protein>
<dbReference type="InterPro" id="IPR046867">
    <property type="entry name" value="AldOxase/xan_DH_MoCoBD2"/>
</dbReference>
<dbReference type="SUPFAM" id="SSF54665">
    <property type="entry name" value="CO dehydrogenase molybdoprotein N-domain-like"/>
    <property type="match status" value="1"/>
</dbReference>
<dbReference type="Pfam" id="PF02738">
    <property type="entry name" value="MoCoBD_1"/>
    <property type="match status" value="1"/>
</dbReference>
<dbReference type="AlphaFoldDB" id="A0A942I1J9"/>
<dbReference type="InterPro" id="IPR036856">
    <property type="entry name" value="Ald_Oxase/Xan_DH_a/b_sf"/>
</dbReference>
<comment type="caution">
    <text evidence="3">The sequence shown here is derived from an EMBL/GenBank/DDBJ whole genome shotgun (WGS) entry which is preliminary data.</text>
</comment>
<evidence type="ECO:0000313" key="3">
    <source>
        <dbReference type="EMBL" id="MBS3647223.1"/>
    </source>
</evidence>
<dbReference type="InterPro" id="IPR006311">
    <property type="entry name" value="TAT_signal"/>
</dbReference>
<dbReference type="SUPFAM" id="SSF56003">
    <property type="entry name" value="Molybdenum cofactor-binding domain"/>
    <property type="match status" value="2"/>
</dbReference>
<evidence type="ECO:0000256" key="1">
    <source>
        <dbReference type="SAM" id="SignalP"/>
    </source>
</evidence>
<evidence type="ECO:0000259" key="2">
    <source>
        <dbReference type="SMART" id="SM01008"/>
    </source>
</evidence>
<feature type="chain" id="PRO_5037705417" evidence="1">
    <location>
        <begin position="34"/>
        <end position="753"/>
    </location>
</feature>
<dbReference type="InterPro" id="IPR008274">
    <property type="entry name" value="AldOxase/xan_DH_MoCoBD1"/>
</dbReference>
<keyword evidence="4" id="KW-1185">Reference proteome</keyword>
<dbReference type="GO" id="GO:0016491">
    <property type="term" value="F:oxidoreductase activity"/>
    <property type="evidence" value="ECO:0007669"/>
    <property type="project" value="InterPro"/>
</dbReference>
<sequence>MTERFKLSRRGFITAMLGAGGALVMGLSRPAVAATVNAEPWDSFGEATSFTPWLRMDNDGKVTVYVTHPDIGNGPLTQACAYVREELACRWEDIRAEYAAPERNEALGGVYSEVGGALAYFSGRSTSEPRRTAYMTAAAGARERLKSAAGEAWGVASAEITVSEGMLSHSSGRSAPFTEFLSVAAAVTLAEEPKPKTREEWTFLTKVDPAKIQIPEIVTGKAIYGMDIRVPGMVYAALRQSPVMGGTLVSYDFEAIRHMPGVRAVVEVKPTEPGEPDKMKAVFPLGPSAVPAAVAVIADHYWQARTALDALPVVWDDGPGAKWANTEMMNDAAMGAARKAGDNIELSVGDVEAEFKKGGKILEAEYLTPYCDQVQMEPLNCTVKVDKDSVEVWTPSQHTQQVFVVTVQETGVAPEKVKVHQTFVGGGFGRRVYGDDSRVAVAVAKGYPGVPVHVIWSREESVRQGRYRPLMGAHLKARLGEDGLPSALLARVAGGPGFFTRGLADTALPLVLPNVQIESSVVRDFHIKTGPLRGPGFNSNCFFLESFLDDMARAAGEDPLDYRIRIYEKWEDEGWVKILKVLKEKSGWGSPLPKGQARGVAIGNWGMGGKPHHGTTLGSVVHAEVSNSGKLKVHRIDVAFDTGRVMNKDAVQVQLEGGAIFGLNLALNEKLNVEHGRIVEGNYDEYPVIRMGDTPEIHVHFEALTDHERYDEIGEPPVGPVGPALANAIFEITGKRLRTQPFREHDLSWGGGV</sequence>
<dbReference type="InterPro" id="IPR012368">
    <property type="entry name" value="OxRdtase_Mopterin-bd_su_IorB"/>
</dbReference>
<dbReference type="Pfam" id="PF20256">
    <property type="entry name" value="MoCoBD_2"/>
    <property type="match status" value="2"/>
</dbReference>
<dbReference type="InterPro" id="IPR037165">
    <property type="entry name" value="AldOxase/xan_DH_Mopterin-bd_sf"/>
</dbReference>
<dbReference type="InterPro" id="IPR000674">
    <property type="entry name" value="Ald_Oxase/Xan_DH_a/b"/>
</dbReference>
<organism evidence="3 4">
    <name type="scientific">Pseudaminobacter soli</name>
    <name type="common">ex Zhang et al. 2022</name>
    <dbReference type="NCBI Taxonomy" id="2831468"/>
    <lineage>
        <taxon>Bacteria</taxon>
        <taxon>Pseudomonadati</taxon>
        <taxon>Pseudomonadota</taxon>
        <taxon>Alphaproteobacteria</taxon>
        <taxon>Hyphomicrobiales</taxon>
        <taxon>Phyllobacteriaceae</taxon>
        <taxon>Pseudaminobacter</taxon>
    </lineage>
</organism>
<reference evidence="3" key="1">
    <citation type="submission" date="2021-04" db="EMBL/GenBank/DDBJ databases">
        <title>Pseudaminobacter soli sp. nov., isolated from paddy soil contaminated by heavy metals.</title>
        <authorList>
            <person name="Zhang K."/>
        </authorList>
    </citation>
    <scope>NUCLEOTIDE SEQUENCE</scope>
    <source>
        <strain evidence="3">19-2017</strain>
    </source>
</reference>
<proteinExistence type="predicted"/>
<dbReference type="Proteomes" id="UP000680348">
    <property type="component" value="Unassembled WGS sequence"/>
</dbReference>
<feature type="signal peptide" evidence="1">
    <location>
        <begin position="1"/>
        <end position="33"/>
    </location>
</feature>
<dbReference type="RefSeq" id="WP_188252780.1">
    <property type="nucleotide sequence ID" value="NZ_JABVCF010000001.1"/>
</dbReference>
<dbReference type="PANTHER" id="PTHR47495:SF2">
    <property type="entry name" value="ALDEHYDE DEHYDROGENASE"/>
    <property type="match status" value="1"/>
</dbReference>
<name>A0A942I1J9_9HYPH</name>
<dbReference type="PANTHER" id="PTHR47495">
    <property type="entry name" value="ALDEHYDE DEHYDROGENASE"/>
    <property type="match status" value="1"/>
</dbReference>
<gene>
    <name evidence="3" type="ORF">KEU06_01100</name>
</gene>
<dbReference type="Gene3D" id="3.30.365.10">
    <property type="entry name" value="Aldehyde oxidase/xanthine dehydrogenase, molybdopterin binding domain"/>
    <property type="match status" value="4"/>
</dbReference>
<dbReference type="Gene3D" id="3.90.1170.50">
    <property type="entry name" value="Aldehyde oxidase/xanthine dehydrogenase, a/b hammerhead"/>
    <property type="match status" value="1"/>
</dbReference>
<accession>A0A942I1J9</accession>
<feature type="domain" description="Aldehyde oxidase/xanthine dehydrogenase a/b hammerhead" evidence="2">
    <location>
        <begin position="219"/>
        <end position="319"/>
    </location>
</feature>
<dbReference type="SMART" id="SM01008">
    <property type="entry name" value="Ald_Xan_dh_C"/>
    <property type="match status" value="1"/>
</dbReference>
<dbReference type="EMBL" id="JAGWCR010000001">
    <property type="protein sequence ID" value="MBS3647223.1"/>
    <property type="molecule type" value="Genomic_DNA"/>
</dbReference>
<evidence type="ECO:0000313" key="4">
    <source>
        <dbReference type="Proteomes" id="UP000680348"/>
    </source>
</evidence>
<dbReference type="PROSITE" id="PS51318">
    <property type="entry name" value="TAT"/>
    <property type="match status" value="1"/>
</dbReference>
<keyword evidence="1" id="KW-0732">Signal</keyword>